<dbReference type="AlphaFoldDB" id="A0A0J8G7M4"/>
<sequence>MKKKQFLKKGAVALVAFNVLASTALTAIPATVSAAESTSTQTRSTIVTPVNTLKNPRFTPNALGFDDWIPAYNDKVITGGMSKDSSGSFIFGDGSTVKPVTGGLSFWSYGAKGTLTQKVHVIKGETYRLSGNVKDTGGLFDAGADFYLKIGNSEVRKAAKDMGGAFQFDIVAPVTGDVSITIGMLRGGNIGVNAAIMELTNLAFKNTDVTPPNAPTINPIYTDANLATGKAEPNTTVILTTEDNQTVEGDVDADGNYSVKLPRQIIGRVVTVVNKDIAGNISDATTSLPVRQGELAKPVINEVTNNSTSVSGEADLAVNVNVKVIKPDGTEKPYVGNTDNSGHFSVEIAKPEYGDKVQVVTSGNGKVSPTAETAVVDAIKPAAPIVEDVYTDTVEIKGQGTSGNKVEVTLPTGVLDPVSVAADGSFKIEIPAQAEGAKISIAQIKPSGLKGETTVKTVLPGDLPQPIISEITDQSTKIEGTATPNADFRIIVKDQDGTAVKNPYIGTVDSTGKFSILIDKLLPTYTVTMTLSKGDQVSKEKVIQVKDVTAPDAPVVNAISADDKVVSGTGEASTTAIAKVNGQEIGRAKVAENGKFQIAIPQQAENAVVSVTLVDAANNISDAVEKTVTRSTKLDLTVPETLTVGTSSFSGTYGAGISKVRLFVNDAVVSQATTTNGAYTFNNIDKFIVSATDKVEVVGVDSKYVEVKRVAVTLKGNLIKVLTPDTYSYGTSQLTGTYDDSAYKIRLIVNGEVKAQATTDATTHKFTFNNAASLITSPSDQVEVVAVNKQYAEIYRAPVTVENSTANALTVQAYQMGNTTLTGTYGSGISKVRLAIDGKIVAQAINNDGSYTFNNVDKLITSNQAKVEVVAVNSLYQEVSRKSVELKGMLYTLTNDAYNAGDQVLTGTYGEGILKVRLFVNGVVKAQANMDEATHKFTFNNAGSFIVGPDDKVELVAVNSQYVEVKRLTVKVANAAELNALTVDSNYKLDTDTLSGTYGTLGSKVRLFVNGVVKRQANSADGKYSFSNLKALQITENDKVELVLVNAAYQEINRIDVTVVK</sequence>
<feature type="signal peptide" evidence="1">
    <location>
        <begin position="1"/>
        <end position="34"/>
    </location>
</feature>
<feature type="domain" description="Bacterial Ig" evidence="3">
    <location>
        <begin position="639"/>
        <end position="715"/>
    </location>
</feature>
<evidence type="ECO:0000256" key="1">
    <source>
        <dbReference type="SAM" id="SignalP"/>
    </source>
</evidence>
<dbReference type="Pfam" id="PF20622">
    <property type="entry name" value="Big_15"/>
    <property type="match status" value="4"/>
</dbReference>
<dbReference type="PATRIC" id="fig|1430899.3.peg.2099"/>
<feature type="domain" description="Bacterial Ig" evidence="2">
    <location>
        <begin position="550"/>
        <end position="628"/>
    </location>
</feature>
<protein>
    <recommendedName>
        <fullName evidence="6">Modifier protein of major autolysin LytC</fullName>
    </recommendedName>
</protein>
<dbReference type="InterPro" id="IPR041498">
    <property type="entry name" value="Big_6"/>
</dbReference>
<evidence type="ECO:0000313" key="5">
    <source>
        <dbReference type="Proteomes" id="UP000052258"/>
    </source>
</evidence>
<dbReference type="EMBL" id="AZHO01000025">
    <property type="protein sequence ID" value="KMT58637.1"/>
    <property type="molecule type" value="Genomic_DNA"/>
</dbReference>
<dbReference type="Gene3D" id="2.60.40.10">
    <property type="entry name" value="Immunoglobulins"/>
    <property type="match status" value="4"/>
</dbReference>
<evidence type="ECO:0000259" key="3">
    <source>
        <dbReference type="Pfam" id="PF20622"/>
    </source>
</evidence>
<comment type="caution">
    <text evidence="4">The sequence shown here is derived from an EMBL/GenBank/DDBJ whole genome shotgun (WGS) entry which is preliminary data.</text>
</comment>
<organism evidence="4 5">
    <name type="scientific">Listeria fleischmannii 1991</name>
    <dbReference type="NCBI Taxonomy" id="1430899"/>
    <lineage>
        <taxon>Bacteria</taxon>
        <taxon>Bacillati</taxon>
        <taxon>Bacillota</taxon>
        <taxon>Bacilli</taxon>
        <taxon>Bacillales</taxon>
        <taxon>Listeriaceae</taxon>
        <taxon>Listeria</taxon>
    </lineage>
</organism>
<dbReference type="InterPro" id="IPR013783">
    <property type="entry name" value="Ig-like_fold"/>
</dbReference>
<feature type="domain" description="Bacterial Ig" evidence="2">
    <location>
        <begin position="212"/>
        <end position="286"/>
    </location>
</feature>
<reference evidence="4 5" key="1">
    <citation type="journal article" date="2015" name="Genome Biol. Evol.">
        <title>Comparative Genomics of Listeria Sensu Lato: Genus-Wide Differences in Evolutionary Dynamics and the Progressive Gain of Complex, Potentially Pathogenicity-Related Traits through Lateral Gene Transfer.</title>
        <authorList>
            <person name="Chiara M."/>
            <person name="Caruso M."/>
            <person name="D'Erchia A.M."/>
            <person name="Manzari C."/>
            <person name="Fraccalvieri R."/>
            <person name="Goffredo E."/>
            <person name="Latorre L."/>
            <person name="Miccolupo A."/>
            <person name="Padalino I."/>
            <person name="Santagada G."/>
            <person name="Chiocco D."/>
            <person name="Pesole G."/>
            <person name="Horner D.S."/>
            <person name="Parisi A."/>
        </authorList>
    </citation>
    <scope>NUCLEOTIDE SEQUENCE [LARGE SCALE GENOMIC DNA]</scope>
    <source>
        <strain evidence="4 5">1991</strain>
    </source>
</reference>
<accession>A0A0J8G7M4</accession>
<dbReference type="RefSeq" id="WP_007471963.1">
    <property type="nucleotide sequence ID" value="NZ_KQ130618.1"/>
</dbReference>
<evidence type="ECO:0000259" key="2">
    <source>
        <dbReference type="Pfam" id="PF17936"/>
    </source>
</evidence>
<keyword evidence="1" id="KW-0732">Signal</keyword>
<proteinExistence type="predicted"/>
<evidence type="ECO:0000313" key="4">
    <source>
        <dbReference type="EMBL" id="KMT58637.1"/>
    </source>
</evidence>
<name>A0A0J8G7M4_9LIST</name>
<feature type="domain" description="Bacterial Ig" evidence="3">
    <location>
        <begin position="722"/>
        <end position="803"/>
    </location>
</feature>
<feature type="domain" description="Bacterial Ig" evidence="3">
    <location>
        <begin position="892"/>
        <end position="974"/>
    </location>
</feature>
<dbReference type="OrthoDB" id="2365985at2"/>
<keyword evidence="5" id="KW-1185">Reference proteome</keyword>
<dbReference type="Pfam" id="PF17936">
    <property type="entry name" value="Big_6"/>
    <property type="match status" value="3"/>
</dbReference>
<dbReference type="NCBIfam" id="NF033510">
    <property type="entry name" value="Ca_tandemer"/>
    <property type="match status" value="1"/>
</dbReference>
<feature type="domain" description="Bacterial Ig" evidence="3">
    <location>
        <begin position="809"/>
        <end position="887"/>
    </location>
</feature>
<evidence type="ECO:0008006" key="6">
    <source>
        <dbReference type="Google" id="ProtNLM"/>
    </source>
</evidence>
<feature type="chain" id="PRO_5005298244" description="Modifier protein of major autolysin LytC" evidence="1">
    <location>
        <begin position="35"/>
        <end position="1061"/>
    </location>
</feature>
<dbReference type="InterPro" id="IPR046746">
    <property type="entry name" value="Big_15"/>
</dbReference>
<dbReference type="Proteomes" id="UP000052258">
    <property type="component" value="Unassembled WGS sequence"/>
</dbReference>
<gene>
    <name evidence="4" type="ORF">X560_2049</name>
</gene>
<feature type="domain" description="Bacterial Ig" evidence="2">
    <location>
        <begin position="381"/>
        <end position="456"/>
    </location>
</feature>